<dbReference type="AlphaFoldDB" id="A0A9X0CYZ5"/>
<keyword evidence="3" id="KW-1185">Reference proteome</keyword>
<sequence length="93" mass="9907">METDRQAGSTGFAPPSPEVAPPSPKVAPPSPKVAPPSPKVTPPSPKVAPPSSGMVLYSGLVTDSTAARSLFPTRRTYNLPWPHRFLICLKFQL</sequence>
<comment type="caution">
    <text evidence="2">The sequence shown here is derived from an EMBL/GenBank/DDBJ whole genome shotgun (WGS) entry which is preliminary data.</text>
</comment>
<protein>
    <submittedName>
        <fullName evidence="2">Uncharacterized protein</fullName>
    </submittedName>
</protein>
<evidence type="ECO:0000313" key="2">
    <source>
        <dbReference type="EMBL" id="KAJ7380730.1"/>
    </source>
</evidence>
<organism evidence="2 3">
    <name type="scientific">Desmophyllum pertusum</name>
    <dbReference type="NCBI Taxonomy" id="174260"/>
    <lineage>
        <taxon>Eukaryota</taxon>
        <taxon>Metazoa</taxon>
        <taxon>Cnidaria</taxon>
        <taxon>Anthozoa</taxon>
        <taxon>Hexacorallia</taxon>
        <taxon>Scleractinia</taxon>
        <taxon>Caryophylliina</taxon>
        <taxon>Caryophylliidae</taxon>
        <taxon>Desmophyllum</taxon>
    </lineage>
</organism>
<evidence type="ECO:0000313" key="3">
    <source>
        <dbReference type="Proteomes" id="UP001163046"/>
    </source>
</evidence>
<dbReference type="EMBL" id="MU826352">
    <property type="protein sequence ID" value="KAJ7380730.1"/>
    <property type="molecule type" value="Genomic_DNA"/>
</dbReference>
<accession>A0A9X0CYZ5</accession>
<feature type="compositionally biased region" description="Pro residues" evidence="1">
    <location>
        <begin position="14"/>
        <end position="48"/>
    </location>
</feature>
<feature type="region of interest" description="Disordered" evidence="1">
    <location>
        <begin position="1"/>
        <end position="53"/>
    </location>
</feature>
<gene>
    <name evidence="2" type="ORF">OS493_007103</name>
</gene>
<proteinExistence type="predicted"/>
<evidence type="ECO:0000256" key="1">
    <source>
        <dbReference type="SAM" id="MobiDB-lite"/>
    </source>
</evidence>
<dbReference type="Proteomes" id="UP001163046">
    <property type="component" value="Unassembled WGS sequence"/>
</dbReference>
<name>A0A9X0CYZ5_9CNID</name>
<reference evidence="2" key="1">
    <citation type="submission" date="2023-01" db="EMBL/GenBank/DDBJ databases">
        <title>Genome assembly of the deep-sea coral Lophelia pertusa.</title>
        <authorList>
            <person name="Herrera S."/>
            <person name="Cordes E."/>
        </authorList>
    </citation>
    <scope>NUCLEOTIDE SEQUENCE</scope>
    <source>
        <strain evidence="2">USNM1676648</strain>
        <tissue evidence="2">Polyp</tissue>
    </source>
</reference>